<organism evidence="1 2">
    <name type="scientific">Parasponia andersonii</name>
    <name type="common">Sponia andersonii</name>
    <dbReference type="NCBI Taxonomy" id="3476"/>
    <lineage>
        <taxon>Eukaryota</taxon>
        <taxon>Viridiplantae</taxon>
        <taxon>Streptophyta</taxon>
        <taxon>Embryophyta</taxon>
        <taxon>Tracheophyta</taxon>
        <taxon>Spermatophyta</taxon>
        <taxon>Magnoliopsida</taxon>
        <taxon>eudicotyledons</taxon>
        <taxon>Gunneridae</taxon>
        <taxon>Pentapetalae</taxon>
        <taxon>rosids</taxon>
        <taxon>fabids</taxon>
        <taxon>Rosales</taxon>
        <taxon>Cannabaceae</taxon>
        <taxon>Parasponia</taxon>
    </lineage>
</organism>
<dbReference type="AlphaFoldDB" id="A0A2P5BX28"/>
<evidence type="ECO:0000313" key="2">
    <source>
        <dbReference type="Proteomes" id="UP000237105"/>
    </source>
</evidence>
<dbReference type="EMBL" id="JXTB01000208">
    <property type="protein sequence ID" value="PON53321.1"/>
    <property type="molecule type" value="Genomic_DNA"/>
</dbReference>
<name>A0A2P5BX28_PARAD</name>
<dbReference type="Proteomes" id="UP000237105">
    <property type="component" value="Unassembled WGS sequence"/>
</dbReference>
<dbReference type="PANTHER" id="PTHR33116:SF78">
    <property type="entry name" value="OS12G0587133 PROTEIN"/>
    <property type="match status" value="1"/>
</dbReference>
<evidence type="ECO:0000313" key="1">
    <source>
        <dbReference type="EMBL" id="PON53321.1"/>
    </source>
</evidence>
<feature type="non-terminal residue" evidence="1">
    <location>
        <position position="1"/>
    </location>
</feature>
<dbReference type="PANTHER" id="PTHR33116">
    <property type="entry name" value="REVERSE TRANSCRIPTASE ZINC-BINDING DOMAIN-CONTAINING PROTEIN-RELATED-RELATED"/>
    <property type="match status" value="1"/>
</dbReference>
<reference evidence="2" key="1">
    <citation type="submission" date="2016-06" db="EMBL/GenBank/DDBJ databases">
        <title>Parallel loss of symbiosis genes in relatives of nitrogen-fixing non-legume Parasponia.</title>
        <authorList>
            <person name="Van Velzen R."/>
            <person name="Holmer R."/>
            <person name="Bu F."/>
            <person name="Rutten L."/>
            <person name="Van Zeijl A."/>
            <person name="Liu W."/>
            <person name="Santuari L."/>
            <person name="Cao Q."/>
            <person name="Sharma T."/>
            <person name="Shen D."/>
            <person name="Roswanjaya Y."/>
            <person name="Wardhani T."/>
            <person name="Kalhor M.S."/>
            <person name="Jansen J."/>
            <person name="Van den Hoogen J."/>
            <person name="Gungor B."/>
            <person name="Hartog M."/>
            <person name="Hontelez J."/>
            <person name="Verver J."/>
            <person name="Yang W.-C."/>
            <person name="Schijlen E."/>
            <person name="Repin R."/>
            <person name="Schilthuizen M."/>
            <person name="Schranz E."/>
            <person name="Heidstra R."/>
            <person name="Miyata K."/>
            <person name="Fedorova E."/>
            <person name="Kohlen W."/>
            <person name="Bisseling T."/>
            <person name="Smit S."/>
            <person name="Geurts R."/>
        </authorList>
    </citation>
    <scope>NUCLEOTIDE SEQUENCE [LARGE SCALE GENOMIC DNA]</scope>
    <source>
        <strain evidence="2">cv. WU1-14</strain>
    </source>
</reference>
<gene>
    <name evidence="1" type="ORF">PanWU01x14_203280</name>
</gene>
<comment type="caution">
    <text evidence="1">The sequence shown here is derived from an EMBL/GenBank/DDBJ whole genome shotgun (WGS) entry which is preliminary data.</text>
</comment>
<keyword evidence="2" id="KW-1185">Reference proteome</keyword>
<dbReference type="OrthoDB" id="1435349at2759"/>
<sequence length="119" mass="14254">YYLSLFKALRRVIKLLEKLIRDFLWDSSDHLRGKHLVAWDAVYRSKMRGGLGIGKVSDRNKALLMKWLRRFPNETNSLWYKVIKSKYELNPNNWDVAMVGRVTLRSPWKAISSLYERYF</sequence>
<proteinExistence type="predicted"/>
<protein>
    <submittedName>
        <fullName evidence="1">Uncharacterized protein</fullName>
    </submittedName>
</protein>
<accession>A0A2P5BX28</accession>